<dbReference type="PANTHER" id="PTHR47221">
    <property type="entry name" value="FIBRINOGEN ALPHA CHAIN"/>
    <property type="match status" value="1"/>
</dbReference>
<dbReference type="SMART" id="SM00186">
    <property type="entry name" value="FBG"/>
    <property type="match status" value="1"/>
</dbReference>
<dbReference type="GO" id="GO:0090318">
    <property type="term" value="P:regulation of chylomicron remodeling"/>
    <property type="evidence" value="ECO:0007669"/>
    <property type="project" value="UniProtKB-ARBA"/>
</dbReference>
<dbReference type="GO" id="GO:0001525">
    <property type="term" value="P:angiogenesis"/>
    <property type="evidence" value="ECO:0007669"/>
    <property type="project" value="UniProtKB-KW"/>
</dbReference>
<reference evidence="20 21" key="1">
    <citation type="journal article" date="2020" name="Nature">
        <title>Six reference-quality genomes reveal evolution of bat adaptations.</title>
        <authorList>
            <person name="Jebb D."/>
            <person name="Huang Z."/>
            <person name="Pippel M."/>
            <person name="Hughes G.M."/>
            <person name="Lavrichenko K."/>
            <person name="Devanna P."/>
            <person name="Winkler S."/>
            <person name="Jermiin L.S."/>
            <person name="Skirmuntt E.C."/>
            <person name="Katzourakis A."/>
            <person name="Burkitt-Gray L."/>
            <person name="Ray D.A."/>
            <person name="Sullivan K.A.M."/>
            <person name="Roscito J.G."/>
            <person name="Kirilenko B.M."/>
            <person name="Davalos L.M."/>
            <person name="Corthals A.P."/>
            <person name="Power M.L."/>
            <person name="Jones G."/>
            <person name="Ransome R.D."/>
            <person name="Dechmann D.K.N."/>
            <person name="Locatelli A.G."/>
            <person name="Puechmaille S.J."/>
            <person name="Fedrigo O."/>
            <person name="Jarvis E.D."/>
            <person name="Hiller M."/>
            <person name="Vernes S.C."/>
            <person name="Myers E.W."/>
            <person name="Teeling E.C."/>
        </authorList>
    </citation>
    <scope>NUCLEOTIDE SEQUENCE [LARGE SCALE GENOMIC DNA]</scope>
    <source>
        <strain evidence="20">MPipKuh1</strain>
        <tissue evidence="20">Flight muscle</tissue>
    </source>
</reference>
<protein>
    <recommendedName>
        <fullName evidence="14">Angiopoietin-related protein 3</fullName>
    </recommendedName>
    <alternativeName>
        <fullName evidence="15">Angiopoietin-like protein 3</fullName>
    </alternativeName>
</protein>
<evidence type="ECO:0000256" key="9">
    <source>
        <dbReference type="ARBA" id="ARBA00023098"/>
    </source>
</evidence>
<dbReference type="FunFam" id="3.90.215.10:FF:000008">
    <property type="entry name" value="Angiopoietin like 3"/>
    <property type="match status" value="1"/>
</dbReference>
<evidence type="ECO:0000256" key="8">
    <source>
        <dbReference type="ARBA" id="ARBA00023054"/>
    </source>
</evidence>
<proteinExistence type="predicted"/>
<evidence type="ECO:0000256" key="5">
    <source>
        <dbReference type="ARBA" id="ARBA00022674"/>
    </source>
</evidence>
<dbReference type="GO" id="GO:0009986">
    <property type="term" value="C:cell surface"/>
    <property type="evidence" value="ECO:0007669"/>
    <property type="project" value="UniProtKB-ARBA"/>
</dbReference>
<dbReference type="GO" id="GO:0030027">
    <property type="term" value="C:lamellipodium"/>
    <property type="evidence" value="ECO:0007669"/>
    <property type="project" value="UniProtKB-SubCell"/>
</dbReference>
<dbReference type="InterPro" id="IPR014716">
    <property type="entry name" value="Fibrinogen_a/b/g_C_1"/>
</dbReference>
<keyword evidence="12" id="KW-0966">Cell projection</keyword>
<comment type="caution">
    <text evidence="20">The sequence shown here is derived from an EMBL/GenBank/DDBJ whole genome shotgun (WGS) entry which is preliminary data.</text>
</comment>
<dbReference type="Proteomes" id="UP000558488">
    <property type="component" value="Unassembled WGS sequence"/>
</dbReference>
<evidence type="ECO:0000256" key="4">
    <source>
        <dbReference type="ARBA" id="ARBA00022657"/>
    </source>
</evidence>
<dbReference type="GO" id="GO:0010903">
    <property type="term" value="P:negative regulation of very-low-density lipoprotein particle remodeling"/>
    <property type="evidence" value="ECO:0007669"/>
    <property type="project" value="UniProtKB-ARBA"/>
</dbReference>
<feature type="coiled-coil region" evidence="16">
    <location>
        <begin position="86"/>
        <end position="145"/>
    </location>
</feature>
<evidence type="ECO:0000256" key="7">
    <source>
        <dbReference type="ARBA" id="ARBA00022889"/>
    </source>
</evidence>
<feature type="chain" id="PRO_5029764984" description="Angiopoietin-related protein 3" evidence="18">
    <location>
        <begin position="17"/>
        <end position="457"/>
    </location>
</feature>
<evidence type="ECO:0000256" key="3">
    <source>
        <dbReference type="ARBA" id="ARBA00022525"/>
    </source>
</evidence>
<organism evidence="20 21">
    <name type="scientific">Pipistrellus kuhlii</name>
    <name type="common">Kuhl's pipistrelle</name>
    <dbReference type="NCBI Taxonomy" id="59472"/>
    <lineage>
        <taxon>Eukaryota</taxon>
        <taxon>Metazoa</taxon>
        <taxon>Chordata</taxon>
        <taxon>Craniata</taxon>
        <taxon>Vertebrata</taxon>
        <taxon>Euteleostomi</taxon>
        <taxon>Mammalia</taxon>
        <taxon>Eutheria</taxon>
        <taxon>Laurasiatheria</taxon>
        <taxon>Chiroptera</taxon>
        <taxon>Yangochiroptera</taxon>
        <taxon>Vespertilionidae</taxon>
        <taxon>Pipistrellus</taxon>
    </lineage>
</organism>
<evidence type="ECO:0000259" key="19">
    <source>
        <dbReference type="SMART" id="SM00186"/>
    </source>
</evidence>
<dbReference type="GO" id="GO:0055091">
    <property type="term" value="P:phospholipid homeostasis"/>
    <property type="evidence" value="ECO:0007669"/>
    <property type="project" value="UniProtKB-ARBA"/>
</dbReference>
<keyword evidence="6 18" id="KW-0732">Signal</keyword>
<dbReference type="Gene3D" id="3.90.215.10">
    <property type="entry name" value="Gamma Fibrinogen, chain A, domain 1"/>
    <property type="match status" value="1"/>
</dbReference>
<comment type="subunit">
    <text evidence="13">Interacts with ANGPTL8. Interacts with ITGB3.</text>
</comment>
<keyword evidence="8 16" id="KW-0175">Coiled coil</keyword>
<dbReference type="GO" id="GO:0007596">
    <property type="term" value="P:blood coagulation"/>
    <property type="evidence" value="ECO:0007669"/>
    <property type="project" value="InterPro"/>
</dbReference>
<sequence>MYTIKLFLFIIPLVISSTIDQDLYSPFDSIPPQPKSRFAMLDDVKILANGLLQLGHGLKDFVHKTKGQINDIFEKLNIFDQSFYDLSLQTNEIKEEEKKLRTTTSKLQVKNEEVKNMSLELNSKLENVLEEKILLQQKVRYLEEQLTNLIKNQTEIQEHPEVTSLKTFVEQQDNSIKDLLQTVEEQYRQLNQQHTQILEIENQLRRTGIQESTENSLSSKPRAPRTTPSRHLNETKNVEHDDIPADCTTIYNKGEHTSGIYSIRPSGSQVFNVYCEVKSGSSWTLIQHRIDGSQNFNETWENYKYGFGQLDGEFWLGLEKIYSIVKQSNYILRIELEDWKDIKYYIEYSFHLGNHETNYKLHLVEITSNVPSVLLENKDLVFSTWDHRAIGHFNCPESYSGGWWWNDVCDENNLNGKYNKPRAKPKPERRRGIYWKSQNGRLYSIKSTKMLIHPKDL</sequence>
<dbReference type="GO" id="GO:0004859">
    <property type="term" value="F:phospholipase inhibitor activity"/>
    <property type="evidence" value="ECO:0007669"/>
    <property type="project" value="UniProtKB-ARBA"/>
</dbReference>
<evidence type="ECO:0000313" key="20">
    <source>
        <dbReference type="EMBL" id="KAF6381184.1"/>
    </source>
</evidence>
<dbReference type="InterPro" id="IPR036056">
    <property type="entry name" value="Fibrinogen-like_C"/>
</dbReference>
<dbReference type="Pfam" id="PF00147">
    <property type="entry name" value="Fibrinogen_C"/>
    <property type="match status" value="1"/>
</dbReference>
<feature type="signal peptide" evidence="18">
    <location>
        <begin position="1"/>
        <end position="16"/>
    </location>
</feature>
<evidence type="ECO:0000313" key="21">
    <source>
        <dbReference type="Proteomes" id="UP000558488"/>
    </source>
</evidence>
<dbReference type="AlphaFoldDB" id="A0A7J8A458"/>
<evidence type="ECO:0000256" key="17">
    <source>
        <dbReference type="SAM" id="MobiDB-lite"/>
    </source>
</evidence>
<dbReference type="OrthoDB" id="8866652at2759"/>
<evidence type="ECO:0000256" key="11">
    <source>
        <dbReference type="ARBA" id="ARBA00023180"/>
    </source>
</evidence>
<dbReference type="GO" id="GO:0008201">
    <property type="term" value="F:heparin binding"/>
    <property type="evidence" value="ECO:0007669"/>
    <property type="project" value="UniProtKB-KW"/>
</dbReference>
<feature type="compositionally biased region" description="Polar residues" evidence="17">
    <location>
        <begin position="209"/>
        <end position="219"/>
    </location>
</feature>
<keyword evidence="5" id="KW-0358">Heparin-binding</keyword>
<keyword evidence="9" id="KW-0443">Lipid metabolism</keyword>
<evidence type="ECO:0000256" key="2">
    <source>
        <dbReference type="ARBA" id="ARBA00004613"/>
    </source>
</evidence>
<evidence type="ECO:0000256" key="10">
    <source>
        <dbReference type="ARBA" id="ARBA00023157"/>
    </source>
</evidence>
<evidence type="ECO:0000256" key="12">
    <source>
        <dbReference type="ARBA" id="ARBA00023273"/>
    </source>
</evidence>
<dbReference type="GO" id="GO:0007155">
    <property type="term" value="P:cell adhesion"/>
    <property type="evidence" value="ECO:0007669"/>
    <property type="project" value="UniProtKB-KW"/>
</dbReference>
<dbReference type="EMBL" id="JACAGB010000002">
    <property type="protein sequence ID" value="KAF6381184.1"/>
    <property type="molecule type" value="Genomic_DNA"/>
</dbReference>
<feature type="region of interest" description="Disordered" evidence="17">
    <location>
        <begin position="208"/>
        <end position="237"/>
    </location>
</feature>
<evidence type="ECO:0000256" key="6">
    <source>
        <dbReference type="ARBA" id="ARBA00022729"/>
    </source>
</evidence>
<feature type="domain" description="Fibrinogen C-terminal" evidence="19">
    <location>
        <begin position="242"/>
        <end position="455"/>
    </location>
</feature>
<keyword evidence="11" id="KW-0325">Glycoprotein</keyword>
<evidence type="ECO:0000256" key="14">
    <source>
        <dbReference type="ARBA" id="ARBA00069520"/>
    </source>
</evidence>
<evidence type="ECO:0000256" key="16">
    <source>
        <dbReference type="SAM" id="Coils"/>
    </source>
</evidence>
<comment type="subcellular location">
    <subcellularLocation>
        <location evidence="1">Cell projection</location>
        <location evidence="1">Lamellipodium</location>
    </subcellularLocation>
    <subcellularLocation>
        <location evidence="2">Secreted</location>
    </subcellularLocation>
</comment>
<keyword evidence="4" id="KW-0037">Angiogenesis</keyword>
<evidence type="ECO:0000256" key="13">
    <source>
        <dbReference type="ARBA" id="ARBA00062950"/>
    </source>
</evidence>
<feature type="coiled-coil region" evidence="16">
    <location>
        <begin position="169"/>
        <end position="203"/>
    </location>
</feature>
<keyword evidence="10" id="KW-1015">Disulfide bond</keyword>
<dbReference type="GO" id="GO:0006629">
    <property type="term" value="P:lipid metabolic process"/>
    <property type="evidence" value="ECO:0007669"/>
    <property type="project" value="UniProtKB-KW"/>
</dbReference>
<evidence type="ECO:0000256" key="15">
    <source>
        <dbReference type="ARBA" id="ARBA00083172"/>
    </source>
</evidence>
<dbReference type="SUPFAM" id="SSF56496">
    <property type="entry name" value="Fibrinogen C-terminal domain-like"/>
    <property type="match status" value="1"/>
</dbReference>
<dbReference type="GO" id="GO:0042632">
    <property type="term" value="P:cholesterol homeostasis"/>
    <property type="evidence" value="ECO:0007669"/>
    <property type="project" value="UniProtKB-ARBA"/>
</dbReference>
<dbReference type="GO" id="GO:0070328">
    <property type="term" value="P:triglyceride homeostasis"/>
    <property type="evidence" value="ECO:0007669"/>
    <property type="project" value="UniProtKB-ARBA"/>
</dbReference>
<keyword evidence="7" id="KW-0130">Cell adhesion</keyword>
<dbReference type="PANTHER" id="PTHR47221:SF6">
    <property type="entry name" value="FIBRINOGEN ALPHA CHAIN"/>
    <property type="match status" value="1"/>
</dbReference>
<keyword evidence="21" id="KW-1185">Reference proteome</keyword>
<evidence type="ECO:0000256" key="18">
    <source>
        <dbReference type="SAM" id="SignalP"/>
    </source>
</evidence>
<name>A0A7J8A458_PIPKU</name>
<evidence type="ECO:0000256" key="1">
    <source>
        <dbReference type="ARBA" id="ARBA00004510"/>
    </source>
</evidence>
<accession>A0A7J8A458</accession>
<dbReference type="InterPro" id="IPR002181">
    <property type="entry name" value="Fibrinogen_a/b/g_C_dom"/>
</dbReference>
<dbReference type="InterPro" id="IPR037579">
    <property type="entry name" value="FIB_ANG-like"/>
</dbReference>
<keyword evidence="3" id="KW-0964">Secreted</keyword>
<gene>
    <name evidence="20" type="ORF">mPipKuh1_000665</name>
</gene>
<dbReference type="CDD" id="cd00087">
    <property type="entry name" value="FReD"/>
    <property type="match status" value="1"/>
</dbReference>
<dbReference type="GO" id="GO:0005576">
    <property type="term" value="C:extracellular region"/>
    <property type="evidence" value="ECO:0007669"/>
    <property type="project" value="UniProtKB-SubCell"/>
</dbReference>